<keyword evidence="1" id="KW-0597">Phosphoprotein</keyword>
<organism evidence="3 4">
    <name type="scientific">Mucilaginibacter antarcticus</name>
    <dbReference type="NCBI Taxonomy" id="1855725"/>
    <lineage>
        <taxon>Bacteria</taxon>
        <taxon>Pseudomonadati</taxon>
        <taxon>Bacteroidota</taxon>
        <taxon>Sphingobacteriia</taxon>
        <taxon>Sphingobacteriales</taxon>
        <taxon>Sphingobacteriaceae</taxon>
        <taxon>Mucilaginibacter</taxon>
    </lineage>
</organism>
<feature type="domain" description="Response regulatory" evidence="2">
    <location>
        <begin position="7"/>
        <end position="126"/>
    </location>
</feature>
<evidence type="ECO:0000313" key="3">
    <source>
        <dbReference type="EMBL" id="MFD2866215.1"/>
    </source>
</evidence>
<dbReference type="PROSITE" id="PS50110">
    <property type="entry name" value="RESPONSE_REGULATORY"/>
    <property type="match status" value="1"/>
</dbReference>
<comment type="caution">
    <text evidence="3">The sequence shown here is derived from an EMBL/GenBank/DDBJ whole genome shotgun (WGS) entry which is preliminary data.</text>
</comment>
<evidence type="ECO:0000259" key="2">
    <source>
        <dbReference type="PROSITE" id="PS50110"/>
    </source>
</evidence>
<sequence length="126" mass="14397">MNRPYHTCLLIDDNPLDNLINSCILKRGKFADEIIISEFPESALSLLKEGTIHPDVIFLDIKMPKMDGFEFLHAYDKIDIDKEHTKIFMLSSSIDPADINRAEKNKYVTKYISKVLTPAKLLELAS</sequence>
<dbReference type="PANTHER" id="PTHR44520">
    <property type="entry name" value="RESPONSE REGULATOR RCP1-RELATED"/>
    <property type="match status" value="1"/>
</dbReference>
<dbReference type="Gene3D" id="3.40.50.2300">
    <property type="match status" value="1"/>
</dbReference>
<evidence type="ECO:0000256" key="1">
    <source>
        <dbReference type="PROSITE-ProRule" id="PRU00169"/>
    </source>
</evidence>
<accession>A0ABW5XQZ5</accession>
<dbReference type="Pfam" id="PF00072">
    <property type="entry name" value="Response_reg"/>
    <property type="match status" value="1"/>
</dbReference>
<dbReference type="InterPro" id="IPR011006">
    <property type="entry name" value="CheY-like_superfamily"/>
</dbReference>
<gene>
    <name evidence="3" type="ORF">ACFSYC_16075</name>
</gene>
<dbReference type="Proteomes" id="UP001597601">
    <property type="component" value="Unassembled WGS sequence"/>
</dbReference>
<name>A0ABW5XQZ5_9SPHI</name>
<dbReference type="SUPFAM" id="SSF52172">
    <property type="entry name" value="CheY-like"/>
    <property type="match status" value="1"/>
</dbReference>
<proteinExistence type="predicted"/>
<feature type="modified residue" description="4-aspartylphosphate" evidence="1">
    <location>
        <position position="60"/>
    </location>
</feature>
<dbReference type="SMART" id="SM00448">
    <property type="entry name" value="REC"/>
    <property type="match status" value="1"/>
</dbReference>
<evidence type="ECO:0000313" key="4">
    <source>
        <dbReference type="Proteomes" id="UP001597601"/>
    </source>
</evidence>
<dbReference type="InterPro" id="IPR052893">
    <property type="entry name" value="TCS_response_regulator"/>
</dbReference>
<protein>
    <submittedName>
        <fullName evidence="3">Response regulator</fullName>
    </submittedName>
</protein>
<reference evidence="4" key="1">
    <citation type="journal article" date="2019" name="Int. J. Syst. Evol. Microbiol.">
        <title>The Global Catalogue of Microorganisms (GCM) 10K type strain sequencing project: providing services to taxonomists for standard genome sequencing and annotation.</title>
        <authorList>
            <consortium name="The Broad Institute Genomics Platform"/>
            <consortium name="The Broad Institute Genome Sequencing Center for Infectious Disease"/>
            <person name="Wu L."/>
            <person name="Ma J."/>
        </authorList>
    </citation>
    <scope>NUCLEOTIDE SEQUENCE [LARGE SCALE GENOMIC DNA]</scope>
    <source>
        <strain evidence="4">KCTC 52232</strain>
    </source>
</reference>
<dbReference type="InterPro" id="IPR001789">
    <property type="entry name" value="Sig_transdc_resp-reg_receiver"/>
</dbReference>
<dbReference type="EMBL" id="JBHUON010000022">
    <property type="protein sequence ID" value="MFD2866215.1"/>
    <property type="molecule type" value="Genomic_DNA"/>
</dbReference>
<dbReference type="PANTHER" id="PTHR44520:SF2">
    <property type="entry name" value="RESPONSE REGULATOR RCP1"/>
    <property type="match status" value="1"/>
</dbReference>
<keyword evidence="4" id="KW-1185">Reference proteome</keyword>